<proteinExistence type="predicted"/>
<sequence>MIKVKAEANYGFAGTNMTFEEEFGDDVTDEEIEEAMRDMVMEQVNWSWEKE</sequence>
<reference evidence="1" key="1">
    <citation type="submission" date="2022-11" db="EMBL/GenBank/DDBJ databases">
        <title>Temperate bacteriophages infecting mucin-degrading bacterium Ruminococcus gnavus from the human gut.</title>
        <authorList>
            <person name="Buttimer C."/>
        </authorList>
    </citation>
    <scope>NUCLEOTIDE SEQUENCE</scope>
    <source>
        <strain evidence="1">CCUG 49994</strain>
    </source>
</reference>
<comment type="caution">
    <text evidence="1">The sequence shown here is derived from an EMBL/GenBank/DDBJ whole genome shotgun (WGS) entry which is preliminary data.</text>
</comment>
<protein>
    <submittedName>
        <fullName evidence="1">Uncharacterized protein</fullName>
    </submittedName>
</protein>
<name>A0A9Q4HW82_MEDGN</name>
<gene>
    <name evidence="1" type="ORF">OZZ17_03500</name>
</gene>
<evidence type="ECO:0000313" key="1">
    <source>
        <dbReference type="EMBL" id="MCZ0666602.1"/>
    </source>
</evidence>
<dbReference type="RefSeq" id="WP_009245517.1">
    <property type="nucleotide sequence ID" value="NZ_BAABSA010000051.1"/>
</dbReference>
<organism evidence="1 2">
    <name type="scientific">Mediterraneibacter gnavus</name>
    <name type="common">Ruminococcus gnavus</name>
    <dbReference type="NCBI Taxonomy" id="33038"/>
    <lineage>
        <taxon>Bacteria</taxon>
        <taxon>Bacillati</taxon>
        <taxon>Bacillota</taxon>
        <taxon>Clostridia</taxon>
        <taxon>Lachnospirales</taxon>
        <taxon>Lachnospiraceae</taxon>
        <taxon>Mediterraneibacter</taxon>
    </lineage>
</organism>
<dbReference type="AlphaFoldDB" id="A0A9Q4HW82"/>
<dbReference type="Proteomes" id="UP001079535">
    <property type="component" value="Unassembled WGS sequence"/>
</dbReference>
<evidence type="ECO:0000313" key="2">
    <source>
        <dbReference type="Proteomes" id="UP001079535"/>
    </source>
</evidence>
<accession>A0A9Q4HW82</accession>
<dbReference type="EMBL" id="JAPRAY010000003">
    <property type="protein sequence ID" value="MCZ0666602.1"/>
    <property type="molecule type" value="Genomic_DNA"/>
</dbReference>